<evidence type="ECO:0000313" key="13">
    <source>
        <dbReference type="EMBL" id="KAI6645993.1"/>
    </source>
</evidence>
<evidence type="ECO:0000256" key="3">
    <source>
        <dbReference type="ARBA" id="ARBA00022989"/>
    </source>
</evidence>
<dbReference type="Pfam" id="PF01094">
    <property type="entry name" value="ANF_receptor"/>
    <property type="match status" value="1"/>
</dbReference>
<keyword evidence="5 10" id="KW-0472">Membrane</keyword>
<reference evidence="13 14" key="1">
    <citation type="journal article" date="2023" name="BMC Biol.">
        <title>The compact genome of the sponge Oopsacas minuta (Hexactinellida) is lacking key metazoan core genes.</title>
        <authorList>
            <person name="Santini S."/>
            <person name="Schenkelaars Q."/>
            <person name="Jourda C."/>
            <person name="Duchesne M."/>
            <person name="Belahbib H."/>
            <person name="Rocher C."/>
            <person name="Selva M."/>
            <person name="Riesgo A."/>
            <person name="Vervoort M."/>
            <person name="Leys S.P."/>
            <person name="Kodjabachian L."/>
            <person name="Le Bivic A."/>
            <person name="Borchiellini C."/>
            <person name="Claverie J.M."/>
            <person name="Renard E."/>
        </authorList>
    </citation>
    <scope>NUCLEOTIDE SEQUENCE [LARGE SCALE GENOMIC DNA]</scope>
    <source>
        <strain evidence="13">SPO-2</strain>
    </source>
</reference>
<keyword evidence="8" id="KW-0807">Transducer</keyword>
<accession>A0AAV7JBA3</accession>
<evidence type="ECO:0000256" key="4">
    <source>
        <dbReference type="ARBA" id="ARBA00023040"/>
    </source>
</evidence>
<comment type="caution">
    <text evidence="13">The sequence shown here is derived from an EMBL/GenBank/DDBJ whole genome shotgun (WGS) entry which is preliminary data.</text>
</comment>
<name>A0AAV7JBA3_9METZ</name>
<protein>
    <submittedName>
        <fullName evidence="13">Gamma-aminobutyric acid type B receptor subunit 1-like</fullName>
    </submittedName>
</protein>
<evidence type="ECO:0000256" key="5">
    <source>
        <dbReference type="ARBA" id="ARBA00023136"/>
    </source>
</evidence>
<feature type="chain" id="PRO_5043653109" evidence="11">
    <location>
        <begin position="24"/>
        <end position="872"/>
    </location>
</feature>
<keyword evidence="14" id="KW-1185">Reference proteome</keyword>
<dbReference type="GO" id="GO:0007214">
    <property type="term" value="P:gamma-aminobutyric acid signaling pathway"/>
    <property type="evidence" value="ECO:0007669"/>
    <property type="project" value="TreeGrafter"/>
</dbReference>
<evidence type="ECO:0000256" key="1">
    <source>
        <dbReference type="ARBA" id="ARBA00004141"/>
    </source>
</evidence>
<dbReference type="PANTHER" id="PTHR10519:SF20">
    <property type="entry name" value="G-PROTEIN COUPLED RECEPTOR 156-RELATED"/>
    <property type="match status" value="1"/>
</dbReference>
<feature type="transmembrane region" description="Helical" evidence="10">
    <location>
        <begin position="534"/>
        <end position="555"/>
    </location>
</feature>
<feature type="coiled-coil region" evidence="9">
    <location>
        <begin position="813"/>
        <end position="840"/>
    </location>
</feature>
<sequence>MHYYTHVLLVIVLVSLHCLCIQGDSNNTLQTINIAGLYSSSNTCLNSEAIRIVADFAIEIINNDSNILRDYVLSINWKDSECSRRKATNKFIEFIEQKDVIYHMAFGPFCSSAVEPLGLISPTYSLNIFSPTASSPSFTNQRVYPTVMLGVPTSKNLVVLYLNLIEKYEWRRIGIIKEDNHLFNNVFLMLSDKLKREKIDFDFEIIYNSSDFVEIDAKLERLFKIWKYKIMIGDFYQDSALNIACRAYKQNFYYPHVTWILPSRFTESWLKKLDDSPCDYTGEDTHNYCCTVDEINTFLQGAIGVDIVVRLKNHSIATNDTISFFKPYEKTVFGISRELLWNKVISRIYETTEHINPNIEKYTLYAFDSMVTLAYLFDIALKKDKMILSDFNYHQRNVTRNNQISRTLANGIDNIVFSGLSGIVSYENRVRKMSPGEIVEFVNGIQELRGIIPSISLGDLMNITEDSDIIIIQEFTYFGIGESGFDGAELHILPIALTAIASIFSIFACSYTTFFFFIIVIFRNKKIITLSSPVLNIAILVGSFLNCLVAILVLFDNRVFDREPEDDDVTTCTICTIYCHIAWWIPALATDLIFGILVGKSYVAHRLGKDSSYKLSRYSVSYILLFVFALMLLDTVLVIIWGFVPSIKFEYIAYGPLETFHWDVTKAGSTYWYLFFCQEGGRRNNSIGITIRFIYIFIRWIIYGVGLYYASQISRLYISGVHEFRTISRSIVTTVIFNLFRVILLTSILNVRLSDAATTFLSFSYSLDTCIIMSHIFVPKLYYIIKDPNEEIDYAGVHNTANLDPDSFPQIGIHKEKEKLSKLRREHNILEREIQEFKHIHLQEIQKYHKSTTTTELDEVTDLYEQVVSSNN</sequence>
<keyword evidence="4" id="KW-0297">G-protein coupled receptor</keyword>
<feature type="transmembrane region" description="Helical" evidence="10">
    <location>
        <begin position="689"/>
        <end position="710"/>
    </location>
</feature>
<keyword evidence="2 10" id="KW-0812">Transmembrane</keyword>
<gene>
    <name evidence="13" type="ORF">LOD99_13246</name>
</gene>
<comment type="subcellular location">
    <subcellularLocation>
        <location evidence="1">Membrane</location>
        <topology evidence="1">Multi-pass membrane protein</topology>
    </subcellularLocation>
</comment>
<dbReference type="SUPFAM" id="SSF53822">
    <property type="entry name" value="Periplasmic binding protein-like I"/>
    <property type="match status" value="1"/>
</dbReference>
<keyword evidence="3 10" id="KW-1133">Transmembrane helix</keyword>
<dbReference type="Gene3D" id="3.40.50.2300">
    <property type="match status" value="2"/>
</dbReference>
<dbReference type="InterPro" id="IPR017978">
    <property type="entry name" value="GPCR_3_C"/>
</dbReference>
<feature type="transmembrane region" description="Helical" evidence="10">
    <location>
        <begin position="620"/>
        <end position="644"/>
    </location>
</feature>
<keyword evidence="11" id="KW-0732">Signal</keyword>
<dbReference type="GO" id="GO:0004965">
    <property type="term" value="F:G protein-coupled GABA receptor activity"/>
    <property type="evidence" value="ECO:0007669"/>
    <property type="project" value="InterPro"/>
</dbReference>
<evidence type="ECO:0000256" key="10">
    <source>
        <dbReference type="SAM" id="Phobius"/>
    </source>
</evidence>
<evidence type="ECO:0000256" key="7">
    <source>
        <dbReference type="ARBA" id="ARBA00023180"/>
    </source>
</evidence>
<evidence type="ECO:0000256" key="6">
    <source>
        <dbReference type="ARBA" id="ARBA00023170"/>
    </source>
</evidence>
<keyword evidence="6 13" id="KW-0675">Receptor</keyword>
<dbReference type="PANTHER" id="PTHR10519">
    <property type="entry name" value="GABA-B RECEPTOR"/>
    <property type="match status" value="1"/>
</dbReference>
<dbReference type="Pfam" id="PF00003">
    <property type="entry name" value="7tm_3"/>
    <property type="match status" value="1"/>
</dbReference>
<dbReference type="Proteomes" id="UP001165289">
    <property type="component" value="Unassembled WGS sequence"/>
</dbReference>
<feature type="transmembrane region" description="Helical" evidence="10">
    <location>
        <begin position="731"/>
        <end position="751"/>
    </location>
</feature>
<feature type="transmembrane region" description="Helical" evidence="10">
    <location>
        <begin position="581"/>
        <end position="599"/>
    </location>
</feature>
<organism evidence="13 14">
    <name type="scientific">Oopsacas minuta</name>
    <dbReference type="NCBI Taxonomy" id="111878"/>
    <lineage>
        <taxon>Eukaryota</taxon>
        <taxon>Metazoa</taxon>
        <taxon>Porifera</taxon>
        <taxon>Hexactinellida</taxon>
        <taxon>Hexasterophora</taxon>
        <taxon>Lyssacinosida</taxon>
        <taxon>Leucopsacidae</taxon>
        <taxon>Oopsacas</taxon>
    </lineage>
</organism>
<feature type="transmembrane region" description="Helical" evidence="10">
    <location>
        <begin position="757"/>
        <end position="778"/>
    </location>
</feature>
<dbReference type="PROSITE" id="PS50259">
    <property type="entry name" value="G_PROTEIN_RECEP_F3_4"/>
    <property type="match status" value="1"/>
</dbReference>
<evidence type="ECO:0000313" key="14">
    <source>
        <dbReference type="Proteomes" id="UP001165289"/>
    </source>
</evidence>
<evidence type="ECO:0000256" key="9">
    <source>
        <dbReference type="SAM" id="Coils"/>
    </source>
</evidence>
<dbReference type="EMBL" id="JAKMXF010000365">
    <property type="protein sequence ID" value="KAI6645993.1"/>
    <property type="molecule type" value="Genomic_DNA"/>
</dbReference>
<dbReference type="AlphaFoldDB" id="A0AAV7JBA3"/>
<dbReference type="InterPro" id="IPR028082">
    <property type="entry name" value="Peripla_BP_I"/>
</dbReference>
<feature type="transmembrane region" description="Helical" evidence="10">
    <location>
        <begin position="495"/>
        <end position="522"/>
    </location>
</feature>
<dbReference type="InterPro" id="IPR001828">
    <property type="entry name" value="ANF_lig-bd_rcpt"/>
</dbReference>
<feature type="signal peptide" evidence="11">
    <location>
        <begin position="1"/>
        <end position="23"/>
    </location>
</feature>
<evidence type="ECO:0000256" key="2">
    <source>
        <dbReference type="ARBA" id="ARBA00022692"/>
    </source>
</evidence>
<keyword evidence="7" id="KW-0325">Glycoprotein</keyword>
<dbReference type="InterPro" id="IPR002455">
    <property type="entry name" value="GPCR3_GABA-B"/>
</dbReference>
<evidence type="ECO:0000256" key="8">
    <source>
        <dbReference type="ARBA" id="ARBA00023224"/>
    </source>
</evidence>
<evidence type="ECO:0000259" key="12">
    <source>
        <dbReference type="PROSITE" id="PS50259"/>
    </source>
</evidence>
<keyword evidence="9" id="KW-0175">Coiled coil</keyword>
<feature type="domain" description="G-protein coupled receptors family 3 profile" evidence="12">
    <location>
        <begin position="579"/>
        <end position="792"/>
    </location>
</feature>
<proteinExistence type="predicted"/>
<evidence type="ECO:0000256" key="11">
    <source>
        <dbReference type="SAM" id="SignalP"/>
    </source>
</evidence>
<dbReference type="GO" id="GO:0038039">
    <property type="term" value="C:G protein-coupled receptor heterodimeric complex"/>
    <property type="evidence" value="ECO:0007669"/>
    <property type="project" value="TreeGrafter"/>
</dbReference>